<dbReference type="OrthoDB" id="9816009at2"/>
<dbReference type="AlphaFoldDB" id="A0A327KM29"/>
<evidence type="ECO:0000256" key="1">
    <source>
        <dbReference type="ARBA" id="ARBA00010134"/>
    </source>
</evidence>
<dbReference type="InterPro" id="IPR029030">
    <property type="entry name" value="Caspase-like_dom_sf"/>
</dbReference>
<dbReference type="SMART" id="SM00115">
    <property type="entry name" value="CASc"/>
    <property type="match status" value="1"/>
</dbReference>
<feature type="compositionally biased region" description="Gly residues" evidence="2">
    <location>
        <begin position="490"/>
        <end position="512"/>
    </location>
</feature>
<dbReference type="SUPFAM" id="SSF52129">
    <property type="entry name" value="Caspase-like"/>
    <property type="match status" value="1"/>
</dbReference>
<keyword evidence="6" id="KW-1185">Reference proteome</keyword>
<dbReference type="Pfam" id="PF00656">
    <property type="entry name" value="Peptidase_C14"/>
    <property type="match status" value="1"/>
</dbReference>
<accession>A0A327KM29</accession>
<dbReference type="EMBL" id="NPEU01000060">
    <property type="protein sequence ID" value="RAI39849.1"/>
    <property type="molecule type" value="Genomic_DNA"/>
</dbReference>
<evidence type="ECO:0000313" key="6">
    <source>
        <dbReference type="Proteomes" id="UP000248863"/>
    </source>
</evidence>
<name>A0A327KM29_9BRAD</name>
<dbReference type="RefSeq" id="WP_111356624.1">
    <property type="nucleotide sequence ID" value="NZ_NPEU01000060.1"/>
</dbReference>
<dbReference type="InterPro" id="IPR001309">
    <property type="entry name" value="Pept_C14_p20"/>
</dbReference>
<dbReference type="Proteomes" id="UP000248863">
    <property type="component" value="Unassembled WGS sequence"/>
</dbReference>
<feature type="region of interest" description="Disordered" evidence="2">
    <location>
        <begin position="408"/>
        <end position="512"/>
    </location>
</feature>
<feature type="compositionally biased region" description="Pro residues" evidence="2">
    <location>
        <begin position="440"/>
        <end position="453"/>
    </location>
</feature>
<comment type="caution">
    <text evidence="5">The sequence shown here is derived from an EMBL/GenBank/DDBJ whole genome shotgun (WGS) entry which is preliminary data.</text>
</comment>
<gene>
    <name evidence="5" type="ORF">CH338_08130</name>
</gene>
<dbReference type="InterPro" id="IPR011600">
    <property type="entry name" value="Pept_C14_caspase"/>
</dbReference>
<dbReference type="GO" id="GO:0006508">
    <property type="term" value="P:proteolysis"/>
    <property type="evidence" value="ECO:0007669"/>
    <property type="project" value="InterPro"/>
</dbReference>
<feature type="domain" description="Caspase family p20" evidence="4">
    <location>
        <begin position="24"/>
        <end position="157"/>
    </location>
</feature>
<organism evidence="5 6">
    <name type="scientific">Rhodoplanes elegans</name>
    <dbReference type="NCBI Taxonomy" id="29408"/>
    <lineage>
        <taxon>Bacteria</taxon>
        <taxon>Pseudomonadati</taxon>
        <taxon>Pseudomonadota</taxon>
        <taxon>Alphaproteobacteria</taxon>
        <taxon>Hyphomicrobiales</taxon>
        <taxon>Nitrobacteraceae</taxon>
        <taxon>Rhodoplanes</taxon>
    </lineage>
</organism>
<proteinExistence type="inferred from homology"/>
<evidence type="ECO:0000256" key="3">
    <source>
        <dbReference type="SAM" id="SignalP"/>
    </source>
</evidence>
<evidence type="ECO:0000259" key="4">
    <source>
        <dbReference type="PROSITE" id="PS50208"/>
    </source>
</evidence>
<protein>
    <recommendedName>
        <fullName evidence="4">Caspase family p20 domain-containing protein</fullName>
    </recommendedName>
</protein>
<comment type="similarity">
    <text evidence="1">Belongs to the peptidase C14A family.</text>
</comment>
<reference evidence="5 6" key="1">
    <citation type="submission" date="2017-07" db="EMBL/GenBank/DDBJ databases">
        <title>Draft Genome Sequences of Select Purple Nonsulfur Bacteria.</title>
        <authorList>
            <person name="Lasarre B."/>
            <person name="Mckinlay J.B."/>
        </authorList>
    </citation>
    <scope>NUCLEOTIDE SEQUENCE [LARGE SCALE GENOMIC DNA]</scope>
    <source>
        <strain evidence="5 6">DSM 11907</strain>
    </source>
</reference>
<dbReference type="PRINTS" id="PR00376">
    <property type="entry name" value="IL1BCENZYME"/>
</dbReference>
<dbReference type="InterPro" id="IPR052039">
    <property type="entry name" value="Caspase-related_regulators"/>
</dbReference>
<feature type="chain" id="PRO_5016337124" description="Caspase family p20 domain-containing protein" evidence="3">
    <location>
        <begin position="24"/>
        <end position="512"/>
    </location>
</feature>
<evidence type="ECO:0000313" key="5">
    <source>
        <dbReference type="EMBL" id="RAI39849.1"/>
    </source>
</evidence>
<dbReference type="GO" id="GO:0004197">
    <property type="term" value="F:cysteine-type endopeptidase activity"/>
    <property type="evidence" value="ECO:0007669"/>
    <property type="project" value="InterPro"/>
</dbReference>
<sequence>MAWRVLTIVATLGAFGAFGAAQAEPRLALVIGNSAYQAVTELPNPANDAKAMSDLLASAGFEVTTAPDLGQAEMRKAVGDFAAKVAQKGPDAVSLVFYAGHGLQVDGENFLVPVDARIGREADVPLQTVRLADVMNALAAVPSRTRIVILDACRNNPFSEINKVVGRGLAIVDAPAGSIVSYSTAPGSEAEDGEGSNSPYTRALLSVAKEPGVPIEQAFKRVRYAVHQETSGRQTPWESSSLTADFAFFPGVATSPPAVPPVVAATDTKAKGGATGATGTKVAAVTTGGRTSLRTVESWRNELKPLRQPDAFERVIAEDTVEAYQAYLQLFSAAPYQTRVRDIVERRKVMIAWYTAVTVNTTASYELFLAQHPGSDLMLTAQRLLSRAGNRQIAIATPVAVAPVCPPVPAPVIKPTRRKAEKIEKPSKKTTKRTAVRDAGPPPPPPSAGPPPAALGIGIGIGIGSMIRRPSYGPGPSRVTPGGHSHGPSGPTGGGMRGIGSSGGGMRGGYGR</sequence>
<dbReference type="Gene3D" id="3.40.50.1460">
    <property type="match status" value="1"/>
</dbReference>
<dbReference type="InterPro" id="IPR015917">
    <property type="entry name" value="Pept_C14A"/>
</dbReference>
<keyword evidence="3" id="KW-0732">Signal</keyword>
<dbReference type="PANTHER" id="PTHR22576:SF37">
    <property type="entry name" value="MUCOSA-ASSOCIATED LYMPHOID TISSUE LYMPHOMA TRANSLOCATION PROTEIN 1"/>
    <property type="match status" value="1"/>
</dbReference>
<dbReference type="PANTHER" id="PTHR22576">
    <property type="entry name" value="MUCOSA ASSOCIATED LYMPHOID TISSUE LYMPHOMA TRANSLOCATION PROTEIN 1/PARACASPASE"/>
    <property type="match status" value="1"/>
</dbReference>
<evidence type="ECO:0000256" key="2">
    <source>
        <dbReference type="SAM" id="MobiDB-lite"/>
    </source>
</evidence>
<feature type="signal peptide" evidence="3">
    <location>
        <begin position="1"/>
        <end position="23"/>
    </location>
</feature>
<dbReference type="PROSITE" id="PS50208">
    <property type="entry name" value="CASPASE_P20"/>
    <property type="match status" value="1"/>
</dbReference>